<comment type="caution">
    <text evidence="3">The sequence shown here is derived from an EMBL/GenBank/DDBJ whole genome shotgun (WGS) entry which is preliminary data.</text>
</comment>
<feature type="transmembrane region" description="Helical" evidence="2">
    <location>
        <begin position="106"/>
        <end position="125"/>
    </location>
</feature>
<evidence type="ECO:0000256" key="2">
    <source>
        <dbReference type="SAM" id="Phobius"/>
    </source>
</evidence>
<organism evidence="3 4">
    <name type="scientific">Nostocoides japonicum T1-X7</name>
    <dbReference type="NCBI Taxonomy" id="1194083"/>
    <lineage>
        <taxon>Bacteria</taxon>
        <taxon>Bacillati</taxon>
        <taxon>Actinomycetota</taxon>
        <taxon>Actinomycetes</taxon>
        <taxon>Micrococcales</taxon>
        <taxon>Intrasporangiaceae</taxon>
        <taxon>Nostocoides</taxon>
    </lineage>
</organism>
<evidence type="ECO:0000256" key="1">
    <source>
        <dbReference type="SAM" id="MobiDB-lite"/>
    </source>
</evidence>
<evidence type="ECO:0000313" key="4">
    <source>
        <dbReference type="Proteomes" id="UP000035721"/>
    </source>
</evidence>
<proteinExistence type="predicted"/>
<keyword evidence="2" id="KW-0812">Transmembrane</keyword>
<dbReference type="EMBL" id="CAJB01000339">
    <property type="protein sequence ID" value="CCH79146.1"/>
    <property type="molecule type" value="Genomic_DNA"/>
</dbReference>
<keyword evidence="2" id="KW-0472">Membrane</keyword>
<dbReference type="Proteomes" id="UP000035721">
    <property type="component" value="Unassembled WGS sequence"/>
</dbReference>
<accession>A0A077LZX5</accession>
<gene>
    <name evidence="3" type="ORF">BN12_4030021</name>
</gene>
<feature type="compositionally biased region" description="Basic residues" evidence="1">
    <location>
        <begin position="144"/>
        <end position="159"/>
    </location>
</feature>
<dbReference type="AlphaFoldDB" id="A0A077LZX5"/>
<feature type="transmembrane region" description="Helical" evidence="2">
    <location>
        <begin position="41"/>
        <end position="61"/>
    </location>
</feature>
<reference evidence="3 4" key="1">
    <citation type="journal article" date="2013" name="ISME J.">
        <title>A metabolic model for members of the genus Tetrasphaera involved in enhanced biological phosphorus removal.</title>
        <authorList>
            <person name="Kristiansen R."/>
            <person name="Nguyen H.T.T."/>
            <person name="Saunders A.M."/>
            <person name="Nielsen J.L."/>
            <person name="Wimmer R."/>
            <person name="Le V.Q."/>
            <person name="McIlroy S.J."/>
            <person name="Petrovski S."/>
            <person name="Seviour R.J."/>
            <person name="Calteau A."/>
            <person name="Nielsen K.L."/>
            <person name="Nielsen P.H."/>
        </authorList>
    </citation>
    <scope>NUCLEOTIDE SEQUENCE [LARGE SCALE GENOMIC DNA]</scope>
    <source>
        <strain evidence="3 4">T1-X7</strain>
    </source>
</reference>
<evidence type="ECO:0000313" key="3">
    <source>
        <dbReference type="EMBL" id="CCH79146.1"/>
    </source>
</evidence>
<feature type="transmembrane region" description="Helical" evidence="2">
    <location>
        <begin position="12"/>
        <end position="35"/>
    </location>
</feature>
<protein>
    <submittedName>
        <fullName evidence="3">Uncharacterized protein</fullName>
    </submittedName>
</protein>
<sequence>MVAKLPARQIWKMCLLAMACPLVAGALLFLIIGGAVFRADVFSVAVVAGTAGTLILLVAYFMTNIGSIKLLFFSGRSEVARWEILIPALGYTMFRNVYPFPSKSAWWGPGVFLAVVALAALWILAKPGAARRAGQLLARPGRGSGRRRQHHLARPVRRRPATDHPRLTGNRSTTTRRSRWPRPEALRGGAAACTPTTRRHRGLQP</sequence>
<keyword evidence="4" id="KW-1185">Reference proteome</keyword>
<keyword evidence="2" id="KW-1133">Transmembrane helix</keyword>
<feature type="region of interest" description="Disordered" evidence="1">
    <location>
        <begin position="137"/>
        <end position="205"/>
    </location>
</feature>
<name>A0A077LZX5_9MICO</name>
<dbReference type="STRING" id="1194083.BN12_4030021"/>